<organism evidence="14">
    <name type="scientific">Oryza sativa subsp. japonica</name>
    <name type="common">Rice</name>
    <dbReference type="NCBI Taxonomy" id="39947"/>
    <lineage>
        <taxon>Eukaryota</taxon>
        <taxon>Viridiplantae</taxon>
        <taxon>Streptophyta</taxon>
        <taxon>Embryophyta</taxon>
        <taxon>Tracheophyta</taxon>
        <taxon>Spermatophyta</taxon>
        <taxon>Magnoliopsida</taxon>
        <taxon>Liliopsida</taxon>
        <taxon>Poales</taxon>
        <taxon>Poaceae</taxon>
        <taxon>BOP clade</taxon>
        <taxon>Oryzoideae</taxon>
        <taxon>Oryzeae</taxon>
        <taxon>Oryzinae</taxon>
        <taxon>Oryza</taxon>
        <taxon>Oryza sativa</taxon>
    </lineage>
</organism>
<name>B9EZE2_ORYSJ</name>
<dbReference type="GO" id="GO:0016020">
    <property type="term" value="C:membrane"/>
    <property type="evidence" value="ECO:0007669"/>
    <property type="project" value="UniProtKB-SubCell"/>
</dbReference>
<protein>
    <recommendedName>
        <fullName evidence="15">Protein kinase domain-containing protein</fullName>
    </recommendedName>
</protein>
<keyword evidence="4 10" id="KW-0732">Signal</keyword>
<accession>B9EZE2</accession>
<feature type="binding site" evidence="8">
    <location>
        <position position="399"/>
    </location>
    <ligand>
        <name>ATP</name>
        <dbReference type="ChEBI" id="CHEBI:30616"/>
    </ligand>
</feature>
<dbReference type="GO" id="GO:0004674">
    <property type="term" value="F:protein serine/threonine kinase activity"/>
    <property type="evidence" value="ECO:0007669"/>
    <property type="project" value="UniProtKB-KW"/>
</dbReference>
<comment type="subcellular location">
    <subcellularLocation>
        <location evidence="1">Membrane</location>
        <topology evidence="1">Single-pass type I membrane protein</topology>
    </subcellularLocation>
</comment>
<dbReference type="InterPro" id="IPR011009">
    <property type="entry name" value="Kinase-like_dom_sf"/>
</dbReference>
<keyword evidence="8" id="KW-0547">Nucleotide-binding</keyword>
<keyword evidence="2" id="KW-0418">Kinase</keyword>
<dbReference type="InterPro" id="IPR001245">
    <property type="entry name" value="Ser-Thr/Tyr_kinase_cat_dom"/>
</dbReference>
<dbReference type="GO" id="GO:0005524">
    <property type="term" value="F:ATP binding"/>
    <property type="evidence" value="ECO:0007669"/>
    <property type="project" value="UniProtKB-UniRule"/>
</dbReference>
<evidence type="ECO:0000256" key="9">
    <source>
        <dbReference type="SAM" id="Phobius"/>
    </source>
</evidence>
<evidence type="ECO:0000256" key="7">
    <source>
        <dbReference type="ARBA" id="ARBA00023180"/>
    </source>
</evidence>
<evidence type="ECO:0008006" key="15">
    <source>
        <dbReference type="Google" id="ProtNLM"/>
    </source>
</evidence>
<dbReference type="PROSITE" id="PS00107">
    <property type="entry name" value="PROTEIN_KINASE_ATP"/>
    <property type="match status" value="1"/>
</dbReference>
<feature type="domain" description="Serine-threonine/tyrosine-protein kinase catalytic" evidence="11">
    <location>
        <begin position="414"/>
        <end position="468"/>
    </location>
</feature>
<dbReference type="Pfam" id="PF07714">
    <property type="entry name" value="PK_Tyr_Ser-Thr"/>
    <property type="match status" value="1"/>
</dbReference>
<feature type="chain" id="PRO_5002883898" description="Protein kinase domain-containing protein" evidence="10">
    <location>
        <begin position="22"/>
        <end position="523"/>
    </location>
</feature>
<dbReference type="InterPro" id="IPR025287">
    <property type="entry name" value="WAK_GUB"/>
</dbReference>
<gene>
    <name evidence="14" type="ORF">OsJ_00294</name>
</gene>
<dbReference type="InterPro" id="IPR045874">
    <property type="entry name" value="LRK10/LRL21-25-like"/>
</dbReference>
<dbReference type="PANTHER" id="PTHR27009">
    <property type="entry name" value="RUST RESISTANCE KINASE LR10-RELATED"/>
    <property type="match status" value="1"/>
</dbReference>
<dbReference type="SUPFAM" id="SSF56112">
    <property type="entry name" value="Protein kinase-like (PK-like)"/>
    <property type="match status" value="1"/>
</dbReference>
<feature type="domain" description="Wall-associated receptor kinase C-terminal" evidence="13">
    <location>
        <begin position="187"/>
        <end position="234"/>
    </location>
</feature>
<reference evidence="14" key="1">
    <citation type="journal article" date="2005" name="PLoS Biol.">
        <title>The genomes of Oryza sativa: a history of duplications.</title>
        <authorList>
            <person name="Yu J."/>
            <person name="Wang J."/>
            <person name="Lin W."/>
            <person name="Li S."/>
            <person name="Li H."/>
            <person name="Zhou J."/>
            <person name="Ni P."/>
            <person name="Dong W."/>
            <person name="Hu S."/>
            <person name="Zeng C."/>
            <person name="Zhang J."/>
            <person name="Zhang Y."/>
            <person name="Li R."/>
            <person name="Xu Z."/>
            <person name="Li S."/>
            <person name="Li X."/>
            <person name="Zheng H."/>
            <person name="Cong L."/>
            <person name="Lin L."/>
            <person name="Yin J."/>
            <person name="Geng J."/>
            <person name="Li G."/>
            <person name="Shi J."/>
            <person name="Liu J."/>
            <person name="Lv H."/>
            <person name="Li J."/>
            <person name="Wang J."/>
            <person name="Deng Y."/>
            <person name="Ran L."/>
            <person name="Shi X."/>
            <person name="Wang X."/>
            <person name="Wu Q."/>
            <person name="Li C."/>
            <person name="Ren X."/>
            <person name="Wang J."/>
            <person name="Wang X."/>
            <person name="Li D."/>
            <person name="Liu D."/>
            <person name="Zhang X."/>
            <person name="Ji Z."/>
            <person name="Zhao W."/>
            <person name="Sun Y."/>
            <person name="Zhang Z."/>
            <person name="Bao J."/>
            <person name="Han Y."/>
            <person name="Dong L."/>
            <person name="Ji J."/>
            <person name="Chen P."/>
            <person name="Wu S."/>
            <person name="Liu J."/>
            <person name="Xiao Y."/>
            <person name="Bu D."/>
            <person name="Tan J."/>
            <person name="Yang L."/>
            <person name="Ye C."/>
            <person name="Zhang J."/>
            <person name="Xu J."/>
            <person name="Zhou Y."/>
            <person name="Yu Y."/>
            <person name="Zhang B."/>
            <person name="Zhuang S."/>
            <person name="Wei H."/>
            <person name="Liu B."/>
            <person name="Lei M."/>
            <person name="Yu H."/>
            <person name="Li Y."/>
            <person name="Xu H."/>
            <person name="Wei S."/>
            <person name="He X."/>
            <person name="Fang L."/>
            <person name="Zhang Z."/>
            <person name="Zhang Y."/>
            <person name="Huang X."/>
            <person name="Su Z."/>
            <person name="Tong W."/>
            <person name="Li J."/>
            <person name="Tong Z."/>
            <person name="Li S."/>
            <person name="Ye J."/>
            <person name="Wang L."/>
            <person name="Fang L."/>
            <person name="Lei T."/>
            <person name="Chen C."/>
            <person name="Chen H."/>
            <person name="Xu Z."/>
            <person name="Li H."/>
            <person name="Huang H."/>
            <person name="Zhang F."/>
            <person name="Xu H."/>
            <person name="Li N."/>
            <person name="Zhao C."/>
            <person name="Li S."/>
            <person name="Dong L."/>
            <person name="Huang Y."/>
            <person name="Li L."/>
            <person name="Xi Y."/>
            <person name="Qi Q."/>
            <person name="Li W."/>
            <person name="Zhang B."/>
            <person name="Hu W."/>
            <person name="Zhang Y."/>
            <person name="Tian X."/>
            <person name="Jiao Y."/>
            <person name="Liang X."/>
            <person name="Jin J."/>
            <person name="Gao L."/>
            <person name="Zheng W."/>
            <person name="Hao B."/>
            <person name="Liu S."/>
            <person name="Wang W."/>
            <person name="Yuan L."/>
            <person name="Cao M."/>
            <person name="McDermott J."/>
            <person name="Samudrala R."/>
            <person name="Wang J."/>
            <person name="Wong G.K."/>
            <person name="Yang H."/>
        </authorList>
    </citation>
    <scope>NUCLEOTIDE SEQUENCE [LARGE SCALE GENOMIC DNA]</scope>
</reference>
<evidence type="ECO:0000256" key="5">
    <source>
        <dbReference type="ARBA" id="ARBA00022989"/>
    </source>
</evidence>
<evidence type="ECO:0000259" key="11">
    <source>
        <dbReference type="Pfam" id="PF07714"/>
    </source>
</evidence>
<evidence type="ECO:0000256" key="10">
    <source>
        <dbReference type="SAM" id="SignalP"/>
    </source>
</evidence>
<dbReference type="GO" id="GO:0030247">
    <property type="term" value="F:polysaccharide binding"/>
    <property type="evidence" value="ECO:0007669"/>
    <property type="project" value="InterPro"/>
</dbReference>
<proteinExistence type="predicted"/>
<evidence type="ECO:0000256" key="6">
    <source>
        <dbReference type="ARBA" id="ARBA00023136"/>
    </source>
</evidence>
<evidence type="ECO:0000313" key="14">
    <source>
        <dbReference type="EMBL" id="EEE53829.1"/>
    </source>
</evidence>
<keyword evidence="6 9" id="KW-0472">Membrane</keyword>
<evidence type="ECO:0000256" key="8">
    <source>
        <dbReference type="PROSITE-ProRule" id="PRU10141"/>
    </source>
</evidence>
<dbReference type="Pfam" id="PF13947">
    <property type="entry name" value="GUB_WAK_bind"/>
    <property type="match status" value="1"/>
</dbReference>
<keyword evidence="2" id="KW-0723">Serine/threonine-protein kinase</keyword>
<evidence type="ECO:0000256" key="2">
    <source>
        <dbReference type="ARBA" id="ARBA00022527"/>
    </source>
</evidence>
<keyword evidence="7" id="KW-0325">Glycoprotein</keyword>
<dbReference type="EMBL" id="CM000138">
    <property type="protein sequence ID" value="EEE53829.1"/>
    <property type="molecule type" value="Genomic_DNA"/>
</dbReference>
<feature type="transmembrane region" description="Helical" evidence="9">
    <location>
        <begin position="303"/>
        <end position="323"/>
    </location>
</feature>
<dbReference type="Proteomes" id="UP000007752">
    <property type="component" value="Chromosome 1"/>
</dbReference>
<evidence type="ECO:0000256" key="3">
    <source>
        <dbReference type="ARBA" id="ARBA00022692"/>
    </source>
</evidence>
<evidence type="ECO:0000256" key="1">
    <source>
        <dbReference type="ARBA" id="ARBA00004479"/>
    </source>
</evidence>
<feature type="signal peptide" evidence="10">
    <location>
        <begin position="1"/>
        <end position="21"/>
    </location>
</feature>
<dbReference type="InterPro" id="IPR017441">
    <property type="entry name" value="Protein_kinase_ATP_BS"/>
</dbReference>
<dbReference type="AlphaFoldDB" id="B9EZE2"/>
<keyword evidence="5 9" id="KW-1133">Transmembrane helix</keyword>
<dbReference type="InterPro" id="IPR032872">
    <property type="entry name" value="WAK_assoc_C"/>
</dbReference>
<evidence type="ECO:0000259" key="12">
    <source>
        <dbReference type="Pfam" id="PF13947"/>
    </source>
</evidence>
<keyword evidence="2" id="KW-0808">Transferase</keyword>
<keyword evidence="8" id="KW-0067">ATP-binding</keyword>
<evidence type="ECO:0000256" key="4">
    <source>
        <dbReference type="ARBA" id="ARBA00022729"/>
    </source>
</evidence>
<feature type="domain" description="Wall-associated receptor kinase galacturonan-binding" evidence="12">
    <location>
        <begin position="34"/>
        <end position="98"/>
    </location>
</feature>
<keyword evidence="3 9" id="KW-0812">Transmembrane</keyword>
<evidence type="ECO:0000259" key="13">
    <source>
        <dbReference type="Pfam" id="PF14380"/>
    </source>
</evidence>
<dbReference type="Pfam" id="PF14380">
    <property type="entry name" value="WAK_assoc"/>
    <property type="match status" value="1"/>
</dbReference>
<reference evidence="14" key="2">
    <citation type="submission" date="2008-12" db="EMBL/GenBank/DDBJ databases">
        <title>Improved gene annotation of the rice (Oryza sativa) genomes.</title>
        <authorList>
            <person name="Wang J."/>
            <person name="Li R."/>
            <person name="Fan W."/>
            <person name="Huang Q."/>
            <person name="Zhang J."/>
            <person name="Zhou Y."/>
            <person name="Hu Y."/>
            <person name="Zi S."/>
            <person name="Li J."/>
            <person name="Ni P."/>
            <person name="Zheng H."/>
            <person name="Zhang Y."/>
            <person name="Zhao M."/>
            <person name="Hao Q."/>
            <person name="McDermott J."/>
            <person name="Samudrala R."/>
            <person name="Kristiansen K."/>
            <person name="Wong G.K.-S."/>
        </authorList>
    </citation>
    <scope>NUCLEOTIDE SEQUENCE</scope>
</reference>
<dbReference type="Gene3D" id="1.10.510.10">
    <property type="entry name" value="Transferase(Phosphotransferase) domain 1"/>
    <property type="match status" value="2"/>
</dbReference>
<sequence length="523" mass="57795">MAFQLLPAMIIAASLLHVAAAVGNETSSNNNTSCAPARCGNLTITYPFSLSGVQPLYCGYPVLDLTCDNRTGHAFLSRTFREHLFRIDNIFYENSSLVAAVQTTFAGDADCPIPDFNTTMGAYISDRWNSTPPSGIPGNCISVSLPVRGGDGMKLLDQHYEQLIADTIGGRTIIHGDGGGSIGGNGNGSIQQYERLISDGFVLEWQRAVTRDPDCDACRRNGGECRFQQLMFQCVSCHGLICSNSTSPCDQDDDCVKAFSLLLRELFSCIHPPVDEGCLRKLAWQPMTLSQEDWSNRKLNVRAILIASLSATAGVVFMCLVWIMHRRKQTLGFIIHHKYTGNESNTEEELKRYQSLSPKRYRYSDLKKITKCFKEKLGEGGFGTAFKGNLKDGRMVAVKLLKGAKGNGEEFLNEDSAISMAEARGTIGFIAPEVFSRGFGVVSTKSDVYSYGMMLLEMVEGRKNVKTNTDNSSAYFPNWIYDHLAKDLQSHEVTCENEEIARKITLVGLWCIQTAPRKSSFNE</sequence>